<dbReference type="Pfam" id="PF02837">
    <property type="entry name" value="Glyco_hydro_2_N"/>
    <property type="match status" value="1"/>
</dbReference>
<dbReference type="FunFam" id="3.20.20.80:FF:000080">
    <property type="entry name" value="Beta-glucuronidase UidA"/>
    <property type="match status" value="1"/>
</dbReference>
<gene>
    <name evidence="10" type="ORF">CH63R_03934</name>
</gene>
<dbReference type="InterPro" id="IPR013783">
    <property type="entry name" value="Ig-like_fold"/>
</dbReference>
<dbReference type="Proteomes" id="UP000092177">
    <property type="component" value="Chromosome 3"/>
</dbReference>
<evidence type="ECO:0000259" key="8">
    <source>
        <dbReference type="Pfam" id="PF02836"/>
    </source>
</evidence>
<dbReference type="PANTHER" id="PTHR10066:SF67">
    <property type="entry name" value="BETA-GLUCURONIDASE"/>
    <property type="match status" value="1"/>
</dbReference>
<dbReference type="FunFam" id="2.60.120.260:FF:000027">
    <property type="entry name" value="Beta-glucuronidase"/>
    <property type="match status" value="1"/>
</dbReference>
<dbReference type="InterPro" id="IPR006103">
    <property type="entry name" value="Glyco_hydro_2_cat"/>
</dbReference>
<reference evidence="11" key="1">
    <citation type="journal article" date="2017" name="BMC Genomics">
        <title>Gapless genome assembly of Colletotrichum higginsianum reveals chromosome structure and association of transposable elements with secondary metabolite gene clusters.</title>
        <authorList>
            <person name="Dallery J.-F."/>
            <person name="Lapalu N."/>
            <person name="Zampounis A."/>
            <person name="Pigne S."/>
            <person name="Luyten I."/>
            <person name="Amselem J."/>
            <person name="Wittenberg A.H.J."/>
            <person name="Zhou S."/>
            <person name="de Queiroz M.V."/>
            <person name="Robin G.P."/>
            <person name="Auger A."/>
            <person name="Hainaut M."/>
            <person name="Henrissat B."/>
            <person name="Kim K.-T."/>
            <person name="Lee Y.-H."/>
            <person name="Lespinet O."/>
            <person name="Schwartz D.C."/>
            <person name="Thon M.R."/>
            <person name="O'Connell R.J."/>
        </authorList>
    </citation>
    <scope>NUCLEOTIDE SEQUENCE [LARGE SCALE GENOMIC DNA]</scope>
    <source>
        <strain evidence="11">IMI 349063</strain>
    </source>
</reference>
<keyword evidence="4 6" id="KW-0378">Hydrolase</keyword>
<dbReference type="Gene3D" id="3.20.20.80">
    <property type="entry name" value="Glycosidases"/>
    <property type="match status" value="1"/>
</dbReference>
<dbReference type="Gene3D" id="2.60.40.10">
    <property type="entry name" value="Immunoglobulins"/>
    <property type="match status" value="1"/>
</dbReference>
<evidence type="ECO:0000259" key="7">
    <source>
        <dbReference type="Pfam" id="PF00703"/>
    </source>
</evidence>
<protein>
    <recommendedName>
        <fullName evidence="3">Beta-glucuronidase</fullName>
        <ecNumber evidence="2">3.2.1.31</ecNumber>
    </recommendedName>
</protein>
<dbReference type="InterPro" id="IPR006102">
    <property type="entry name" value="Ig-like_GH2"/>
</dbReference>
<feature type="domain" description="Glycoside hydrolase family 2 immunoglobulin-like beta-sandwich" evidence="7">
    <location>
        <begin position="183"/>
        <end position="282"/>
    </location>
</feature>
<dbReference type="Pfam" id="PF02836">
    <property type="entry name" value="Glyco_hydro_2_C"/>
    <property type="match status" value="1"/>
</dbReference>
<evidence type="ECO:0000256" key="3">
    <source>
        <dbReference type="ARBA" id="ARBA00016205"/>
    </source>
</evidence>
<dbReference type="NCBIfam" id="NF007538">
    <property type="entry name" value="PRK10150.1"/>
    <property type="match status" value="1"/>
</dbReference>
<dbReference type="PROSITE" id="PS00719">
    <property type="entry name" value="GLYCOSYL_HYDROL_F2_1"/>
    <property type="match status" value="1"/>
</dbReference>
<evidence type="ECO:0000256" key="6">
    <source>
        <dbReference type="RuleBase" id="RU361154"/>
    </source>
</evidence>
<dbReference type="GO" id="GO:0005975">
    <property type="term" value="P:carbohydrate metabolic process"/>
    <property type="evidence" value="ECO:0007669"/>
    <property type="project" value="InterPro"/>
</dbReference>
<dbReference type="KEGG" id="chig:CH63R_03934"/>
<dbReference type="SUPFAM" id="SSF49785">
    <property type="entry name" value="Galactose-binding domain-like"/>
    <property type="match status" value="1"/>
</dbReference>
<dbReference type="InterPro" id="IPR036156">
    <property type="entry name" value="Beta-gal/glucu_dom_sf"/>
</dbReference>
<dbReference type="GO" id="GO:0004566">
    <property type="term" value="F:beta-glucuronidase activity"/>
    <property type="evidence" value="ECO:0007669"/>
    <property type="project" value="UniProtKB-EC"/>
</dbReference>
<comment type="similarity">
    <text evidence="1 6">Belongs to the glycosyl hydrolase 2 family.</text>
</comment>
<dbReference type="PANTHER" id="PTHR10066">
    <property type="entry name" value="BETA-GLUCURONIDASE"/>
    <property type="match status" value="1"/>
</dbReference>
<dbReference type="SUPFAM" id="SSF49303">
    <property type="entry name" value="beta-Galactosidase/glucuronidase domain"/>
    <property type="match status" value="1"/>
</dbReference>
<dbReference type="InterPro" id="IPR008979">
    <property type="entry name" value="Galactose-bd-like_sf"/>
</dbReference>
<dbReference type="AlphaFoldDB" id="A0A1B7YIJ3"/>
<dbReference type="InterPro" id="IPR023230">
    <property type="entry name" value="Glyco_hydro_2_CS"/>
</dbReference>
<dbReference type="InterPro" id="IPR006104">
    <property type="entry name" value="Glyco_hydro_2_N"/>
</dbReference>
<dbReference type="GeneID" id="28863016"/>
<accession>A0A1B7YIJ3</accession>
<dbReference type="EC" id="3.2.1.31" evidence="2"/>
<keyword evidence="11" id="KW-1185">Reference proteome</keyword>
<dbReference type="Pfam" id="PF00703">
    <property type="entry name" value="Glyco_hydro_2"/>
    <property type="match status" value="1"/>
</dbReference>
<dbReference type="InterPro" id="IPR006101">
    <property type="entry name" value="Glyco_hydro_2"/>
</dbReference>
<dbReference type="InterPro" id="IPR017853">
    <property type="entry name" value="GH"/>
</dbReference>
<keyword evidence="5 6" id="KW-0326">Glycosidase</keyword>
<dbReference type="Gene3D" id="2.60.120.260">
    <property type="entry name" value="Galactose-binding domain-like"/>
    <property type="match status" value="1"/>
</dbReference>
<organism evidence="10 11">
    <name type="scientific">Colletotrichum higginsianum (strain IMI 349063)</name>
    <name type="common">Crucifer anthracnose fungus</name>
    <dbReference type="NCBI Taxonomy" id="759273"/>
    <lineage>
        <taxon>Eukaryota</taxon>
        <taxon>Fungi</taxon>
        <taxon>Dikarya</taxon>
        <taxon>Ascomycota</taxon>
        <taxon>Pezizomycotina</taxon>
        <taxon>Sordariomycetes</taxon>
        <taxon>Hypocreomycetidae</taxon>
        <taxon>Glomerellales</taxon>
        <taxon>Glomerellaceae</taxon>
        <taxon>Colletotrichum</taxon>
        <taxon>Colletotrichum destructivum species complex</taxon>
    </lineage>
</organism>
<name>A0A1B7YIJ3_COLHI</name>
<dbReference type="SUPFAM" id="SSF51445">
    <property type="entry name" value="(Trans)glycosidases"/>
    <property type="match status" value="1"/>
</dbReference>
<dbReference type="EMBL" id="LTAN01000003">
    <property type="protein sequence ID" value="OBR11638.1"/>
    <property type="molecule type" value="Genomic_DNA"/>
</dbReference>
<evidence type="ECO:0000256" key="4">
    <source>
        <dbReference type="ARBA" id="ARBA00022801"/>
    </source>
</evidence>
<comment type="caution">
    <text evidence="10">The sequence shown here is derived from an EMBL/GenBank/DDBJ whole genome shotgun (WGS) entry which is preliminary data.</text>
</comment>
<feature type="domain" description="Glycosyl hydrolases family 2 sugar binding" evidence="9">
    <location>
        <begin position="13"/>
        <end position="181"/>
    </location>
</feature>
<evidence type="ECO:0000313" key="10">
    <source>
        <dbReference type="EMBL" id="OBR11638.1"/>
    </source>
</evidence>
<evidence type="ECO:0000313" key="11">
    <source>
        <dbReference type="Proteomes" id="UP000092177"/>
    </source>
</evidence>
<proteinExistence type="inferred from homology"/>
<dbReference type="OrthoDB" id="408532at2759"/>
<evidence type="ECO:0000256" key="5">
    <source>
        <dbReference type="ARBA" id="ARBA00023295"/>
    </source>
</evidence>
<evidence type="ECO:0000256" key="2">
    <source>
        <dbReference type="ARBA" id="ARBA00012761"/>
    </source>
</evidence>
<dbReference type="RefSeq" id="XP_018160155.1">
    <property type="nucleotide sequence ID" value="XM_018298909.1"/>
</dbReference>
<sequence length="605" mass="67674">MLKPQANSTRELVSLDGIWNFALASSPDIEADAPWAKPLPPKLQVPVPASYNDIFADDKIRSHVGWVYYQRRVTVPPSWSTGQRYFLRFDAATHRGRVYVNDKLVVDHAGGYTPFEANITDVVRPGERFRLTVAVSNELSWETIPPGKVETLANGRRKQTYQHDFFNYAGLARSVWLYAKPNTYISDIKVVTTVSDDGAGNVDYEIQTSQPVSDDRLRISILDEEDATVAQANGDKDRVTINAPHLWQPGAAYLYQLRAEILSDGPDANAIVDTYELSFGIRTVEVRGNRFLINGKPFYFTGFGKHEDAPVRGKGFDAAYMVHDFHLMGWTGANSFRTSHYPYAEEFLEYADRHGIVVVDETPAVGLNLGIIAGVLGIKAPPTFAPDACCDATQAAHESAIRELVARDRNHPSVVMWTVANEPASAEPGAREYLAPLVELTRALDPTRPVCFANMGFATCETDRVTDLFDVVCLNRYYGWYSQTGDLEEAERALETDLLGWQARYGKPMFVTEYGAEAVAGLHAVGDVPWSEEYQARFLEMCHRVFDRVDGVVGEHVWNFADFQTTSSITRVDGNKKGVFTRDRRPKSAVHVLRARWTAMQGKRV</sequence>
<dbReference type="VEuPathDB" id="FungiDB:CH63R_03934"/>
<evidence type="ECO:0000256" key="1">
    <source>
        <dbReference type="ARBA" id="ARBA00007401"/>
    </source>
</evidence>
<dbReference type="GO" id="GO:0019391">
    <property type="term" value="P:glucuronoside catabolic process"/>
    <property type="evidence" value="ECO:0007669"/>
    <property type="project" value="TreeGrafter"/>
</dbReference>
<evidence type="ECO:0000259" key="9">
    <source>
        <dbReference type="Pfam" id="PF02837"/>
    </source>
</evidence>
<dbReference type="PRINTS" id="PR00132">
    <property type="entry name" value="GLHYDRLASE2"/>
</dbReference>
<feature type="domain" description="Glycoside hydrolase family 2 catalytic" evidence="8">
    <location>
        <begin position="284"/>
        <end position="601"/>
    </location>
</feature>
<dbReference type="GO" id="GO:0030246">
    <property type="term" value="F:carbohydrate binding"/>
    <property type="evidence" value="ECO:0007669"/>
    <property type="project" value="TreeGrafter"/>
</dbReference>